<dbReference type="Proteomes" id="UP001596067">
    <property type="component" value="Unassembled WGS sequence"/>
</dbReference>
<gene>
    <name evidence="2" type="ORF">ACFP0N_08100</name>
</gene>
<name>A0ABW1EW63_9ACTN</name>
<dbReference type="RefSeq" id="WP_313762802.1">
    <property type="nucleotide sequence ID" value="NZ_BAAAVH010000039.1"/>
</dbReference>
<organism evidence="2 3">
    <name type="scientific">Kitasatospora aburaviensis</name>
    <dbReference type="NCBI Taxonomy" id="67265"/>
    <lineage>
        <taxon>Bacteria</taxon>
        <taxon>Bacillati</taxon>
        <taxon>Actinomycetota</taxon>
        <taxon>Actinomycetes</taxon>
        <taxon>Kitasatosporales</taxon>
        <taxon>Streptomycetaceae</taxon>
        <taxon>Kitasatospora</taxon>
    </lineage>
</organism>
<evidence type="ECO:0000256" key="1">
    <source>
        <dbReference type="SAM" id="Phobius"/>
    </source>
</evidence>
<reference evidence="3" key="1">
    <citation type="journal article" date="2019" name="Int. J. Syst. Evol. Microbiol.">
        <title>The Global Catalogue of Microorganisms (GCM) 10K type strain sequencing project: providing services to taxonomists for standard genome sequencing and annotation.</title>
        <authorList>
            <consortium name="The Broad Institute Genomics Platform"/>
            <consortium name="The Broad Institute Genome Sequencing Center for Infectious Disease"/>
            <person name="Wu L."/>
            <person name="Ma J."/>
        </authorList>
    </citation>
    <scope>NUCLEOTIDE SEQUENCE [LARGE SCALE GENOMIC DNA]</scope>
    <source>
        <strain evidence="3">CGMCC 4.1469</strain>
    </source>
</reference>
<feature type="transmembrane region" description="Helical" evidence="1">
    <location>
        <begin position="72"/>
        <end position="94"/>
    </location>
</feature>
<feature type="transmembrane region" description="Helical" evidence="1">
    <location>
        <begin position="159"/>
        <end position="180"/>
    </location>
</feature>
<protein>
    <submittedName>
        <fullName evidence="2">Uncharacterized protein</fullName>
    </submittedName>
</protein>
<comment type="caution">
    <text evidence="2">The sequence shown here is derived from an EMBL/GenBank/DDBJ whole genome shotgun (WGS) entry which is preliminary data.</text>
</comment>
<feature type="transmembrane region" description="Helical" evidence="1">
    <location>
        <begin position="114"/>
        <end position="139"/>
    </location>
</feature>
<proteinExistence type="predicted"/>
<evidence type="ECO:0000313" key="2">
    <source>
        <dbReference type="EMBL" id="MFC5884934.1"/>
    </source>
</evidence>
<sequence length="204" mass="21968">MTARTILTKLHGPTAAGVPRWAVWTAYATTLTALPSCIWRIAAMNLNAPLIDHNDAPPEGHGAVLVSGEGSWWYVIALSVVSEALAFLAVGLVARWGEVWPRWVPGLGGRRVPIMAAVVPAGVGSALLMVFPYAMVMFANGRMVNGNPDTTMTHGWQTVAFWVSYLPLAAWGPLLAVLTVHYYRRRRAAEAAGRSRKPEAALVG</sequence>
<keyword evidence="1" id="KW-0472">Membrane</keyword>
<keyword evidence="1" id="KW-0812">Transmembrane</keyword>
<dbReference type="EMBL" id="JBHSOD010000007">
    <property type="protein sequence ID" value="MFC5884934.1"/>
    <property type="molecule type" value="Genomic_DNA"/>
</dbReference>
<keyword evidence="1" id="KW-1133">Transmembrane helix</keyword>
<feature type="transmembrane region" description="Helical" evidence="1">
    <location>
        <begin position="21"/>
        <end position="42"/>
    </location>
</feature>
<keyword evidence="3" id="KW-1185">Reference proteome</keyword>
<accession>A0ABW1EW63</accession>
<evidence type="ECO:0000313" key="3">
    <source>
        <dbReference type="Proteomes" id="UP001596067"/>
    </source>
</evidence>